<organism evidence="2 3">
    <name type="scientific">Zemynaea arenosa</name>
    <dbReference type="NCBI Taxonomy" id="2561931"/>
    <lineage>
        <taxon>Bacteria</taxon>
        <taxon>Pseudomonadati</taxon>
        <taxon>Pseudomonadota</taxon>
        <taxon>Betaproteobacteria</taxon>
        <taxon>Burkholderiales</taxon>
        <taxon>Oxalobacteraceae</taxon>
        <taxon>Telluria group</taxon>
        <taxon>Zemynaea</taxon>
    </lineage>
</organism>
<evidence type="ECO:0000313" key="2">
    <source>
        <dbReference type="EMBL" id="TFW27837.1"/>
    </source>
</evidence>
<dbReference type="InterPro" id="IPR054242">
    <property type="entry name" value="DUF6969"/>
</dbReference>
<proteinExistence type="predicted"/>
<dbReference type="Pfam" id="PF22308">
    <property type="entry name" value="DUF6969"/>
    <property type="match status" value="1"/>
</dbReference>
<dbReference type="EMBL" id="SPVF01000046">
    <property type="protein sequence ID" value="TFW27837.1"/>
    <property type="molecule type" value="Genomic_DNA"/>
</dbReference>
<gene>
    <name evidence="2" type="ORF">E4L96_03200</name>
</gene>
<sequence>MLQTYAALAARGAHLLGHVLGGQAPRQWDHYPEQDAIDHASGYQWFYHSHHPEDRAGAAEHGHIHLFARRPLWSRRLNSRNERAFAELCGHPEPSPATRHLLGVSFDAKGLPISLFTVNSWVTGDLMLSAGLTLDLLDRMALDTGHPEVDAVLETVVCLCGPELRELMHRRDAALRAHPGAAKLQDEALELLAEMPIDLDSKLG</sequence>
<dbReference type="Proteomes" id="UP000298438">
    <property type="component" value="Unassembled WGS sequence"/>
</dbReference>
<evidence type="ECO:0000259" key="1">
    <source>
        <dbReference type="Pfam" id="PF22308"/>
    </source>
</evidence>
<comment type="caution">
    <text evidence="2">The sequence shown here is derived from an EMBL/GenBank/DDBJ whole genome shotgun (WGS) entry which is preliminary data.</text>
</comment>
<protein>
    <recommendedName>
        <fullName evidence="1">DUF6969 domain-containing protein</fullName>
    </recommendedName>
</protein>
<dbReference type="AlphaFoldDB" id="A0A4Y9SQS9"/>
<name>A0A4Y9SQS9_9BURK</name>
<feature type="domain" description="DUF6969" evidence="1">
    <location>
        <begin position="2"/>
        <end position="197"/>
    </location>
</feature>
<reference evidence="2 3" key="1">
    <citation type="submission" date="2019-03" db="EMBL/GenBank/DDBJ databases">
        <title>Draft Genome Sequence of Massilia arenosa sp. nov., a Novel Massilia Species Isolated from a Sandy-loam Maize Soil.</title>
        <authorList>
            <person name="Raths R."/>
            <person name="Peta V."/>
            <person name="Bucking H."/>
        </authorList>
    </citation>
    <scope>NUCLEOTIDE SEQUENCE [LARGE SCALE GENOMIC DNA]</scope>
    <source>
        <strain evidence="2 3">MC02</strain>
    </source>
</reference>
<dbReference type="OrthoDB" id="6115415at2"/>
<accession>A0A4Y9SQS9</accession>
<keyword evidence="3" id="KW-1185">Reference proteome</keyword>
<evidence type="ECO:0000313" key="3">
    <source>
        <dbReference type="Proteomes" id="UP000298438"/>
    </source>
</evidence>